<dbReference type="Gene3D" id="1.20.1540.10">
    <property type="entry name" value="Rhomboid-like"/>
    <property type="match status" value="1"/>
</dbReference>
<dbReference type="PANTHER" id="PTHR43066:SF5">
    <property type="entry name" value="RHOMBOID-LIKE PROTEIN 11, CHLOROPLASTIC-RELATED"/>
    <property type="match status" value="1"/>
</dbReference>
<feature type="transmembrane region" description="Helical" evidence="6">
    <location>
        <begin position="83"/>
        <end position="102"/>
    </location>
</feature>
<evidence type="ECO:0000256" key="4">
    <source>
        <dbReference type="ARBA" id="ARBA00022989"/>
    </source>
</evidence>
<accession>A0ABQ7GL64</accession>
<keyword evidence="9" id="KW-1185">Reference proteome</keyword>
<sequence length="271" mass="29304">MQLSTKTLSSVAAPASGVHRKHGQIFLEKSTPVFHRRGLDEKVLSVGIQGRSWDRACPKQTAVCAGRADLVQRGEKKPAGAGNGVYLLMLINAILFLCDQVFHLPMMRSLCLSHAHPHWWQWVTHTFMHASWGHISNNMFFLLTFGRLVEDTEGAFGVVFTYLVCGMGAAFASYLLSPANTVSVGASGAIFGLFAVSVLSRLQLNLRSLLESLVLGQFVMTQVLSELKSQMRGGLTLAGGLQVSHLAHLGGALAGVLLVLLLQRLPAGDEE</sequence>
<dbReference type="EMBL" id="MU069709">
    <property type="protein sequence ID" value="KAF5835352.1"/>
    <property type="molecule type" value="Genomic_DNA"/>
</dbReference>
<evidence type="ECO:0000313" key="9">
    <source>
        <dbReference type="Proteomes" id="UP000815325"/>
    </source>
</evidence>
<evidence type="ECO:0000256" key="1">
    <source>
        <dbReference type="ARBA" id="ARBA00004141"/>
    </source>
</evidence>
<evidence type="ECO:0000256" key="3">
    <source>
        <dbReference type="ARBA" id="ARBA00022692"/>
    </source>
</evidence>
<keyword evidence="4 6" id="KW-1133">Transmembrane helix</keyword>
<feature type="transmembrane region" description="Helical" evidence="6">
    <location>
        <begin position="155"/>
        <end position="176"/>
    </location>
</feature>
<evidence type="ECO:0000256" key="2">
    <source>
        <dbReference type="ARBA" id="ARBA00009045"/>
    </source>
</evidence>
<gene>
    <name evidence="8" type="ORF">DUNSADRAFT_7518</name>
</gene>
<evidence type="ECO:0000313" key="8">
    <source>
        <dbReference type="EMBL" id="KAF5835352.1"/>
    </source>
</evidence>
<dbReference type="PANTHER" id="PTHR43066">
    <property type="entry name" value="RHOMBOID-RELATED PROTEIN"/>
    <property type="match status" value="1"/>
</dbReference>
<comment type="similarity">
    <text evidence="2">Belongs to the peptidase S54 family.</text>
</comment>
<dbReference type="SUPFAM" id="SSF144091">
    <property type="entry name" value="Rhomboid-like"/>
    <property type="match status" value="1"/>
</dbReference>
<feature type="domain" description="Peptidase S54 rhomboid" evidence="7">
    <location>
        <begin position="118"/>
        <end position="262"/>
    </location>
</feature>
<feature type="transmembrane region" description="Helical" evidence="6">
    <location>
        <begin position="182"/>
        <end position="202"/>
    </location>
</feature>
<dbReference type="InterPro" id="IPR022764">
    <property type="entry name" value="Peptidase_S54_rhomboid_dom"/>
</dbReference>
<comment type="subcellular location">
    <subcellularLocation>
        <location evidence="1">Membrane</location>
        <topology evidence="1">Multi-pass membrane protein</topology>
    </subcellularLocation>
</comment>
<comment type="caution">
    <text evidence="8">The sequence shown here is derived from an EMBL/GenBank/DDBJ whole genome shotgun (WGS) entry which is preliminary data.</text>
</comment>
<protein>
    <recommendedName>
        <fullName evidence="7">Peptidase S54 rhomboid domain-containing protein</fullName>
    </recommendedName>
</protein>
<dbReference type="InterPro" id="IPR035952">
    <property type="entry name" value="Rhomboid-like_sf"/>
</dbReference>
<reference evidence="8" key="1">
    <citation type="submission" date="2017-08" db="EMBL/GenBank/DDBJ databases">
        <authorList>
            <person name="Polle J.E."/>
            <person name="Barry K."/>
            <person name="Cushman J."/>
            <person name="Schmutz J."/>
            <person name="Tran D."/>
            <person name="Hathwaick L.T."/>
            <person name="Yim W.C."/>
            <person name="Jenkins J."/>
            <person name="Mckie-Krisberg Z.M."/>
            <person name="Prochnik S."/>
            <person name="Lindquist E."/>
            <person name="Dockter R.B."/>
            <person name="Adam C."/>
            <person name="Molina H."/>
            <person name="Bunkerborg J."/>
            <person name="Jin E."/>
            <person name="Buchheim M."/>
            <person name="Magnuson J."/>
        </authorList>
    </citation>
    <scope>NUCLEOTIDE SEQUENCE</scope>
    <source>
        <strain evidence="8">CCAP 19/18</strain>
    </source>
</reference>
<proteinExistence type="inferred from homology"/>
<name>A0ABQ7GL64_DUNSA</name>
<evidence type="ECO:0000259" key="7">
    <source>
        <dbReference type="Pfam" id="PF01694"/>
    </source>
</evidence>
<evidence type="ECO:0000256" key="5">
    <source>
        <dbReference type="ARBA" id="ARBA00023136"/>
    </source>
</evidence>
<keyword evidence="5 6" id="KW-0472">Membrane</keyword>
<feature type="transmembrane region" description="Helical" evidence="6">
    <location>
        <begin position="122"/>
        <end position="143"/>
    </location>
</feature>
<dbReference type="Proteomes" id="UP000815325">
    <property type="component" value="Unassembled WGS sequence"/>
</dbReference>
<dbReference type="Pfam" id="PF01694">
    <property type="entry name" value="Rhomboid"/>
    <property type="match status" value="1"/>
</dbReference>
<organism evidence="8 9">
    <name type="scientific">Dunaliella salina</name>
    <name type="common">Green alga</name>
    <name type="synonym">Protococcus salinus</name>
    <dbReference type="NCBI Taxonomy" id="3046"/>
    <lineage>
        <taxon>Eukaryota</taxon>
        <taxon>Viridiplantae</taxon>
        <taxon>Chlorophyta</taxon>
        <taxon>core chlorophytes</taxon>
        <taxon>Chlorophyceae</taxon>
        <taxon>CS clade</taxon>
        <taxon>Chlamydomonadales</taxon>
        <taxon>Dunaliellaceae</taxon>
        <taxon>Dunaliella</taxon>
    </lineage>
</organism>
<evidence type="ECO:0000256" key="6">
    <source>
        <dbReference type="SAM" id="Phobius"/>
    </source>
</evidence>
<keyword evidence="3 6" id="KW-0812">Transmembrane</keyword>